<dbReference type="Pfam" id="PF21892">
    <property type="entry name" value="TMEM145_N"/>
    <property type="match status" value="1"/>
</dbReference>
<sequence length="234" mass="26290">MLGVWHFLGLFTLASGWRENSTYKSSDVYDYYGISPTVTDGGNCCDEEKKKNPVLSTEPCTFEGKLKRPVNWFGYIAEFDMAPHSGILQYQISYAKKDCCIKLLLYLHDDVDKMRAHMNCLQKLGVLDPRSNQVITLSPTTESSGCTSNETVRNGREMIDCKSGRKLSSALTLRWSIAVSSCGLPKGLDISYRIIIHGYVGTCPTNVNHASKIDKFTVSIMVWTVIFTFLMRLN</sequence>
<dbReference type="AlphaFoldDB" id="A0A7I8VRJ9"/>
<evidence type="ECO:0000259" key="2">
    <source>
        <dbReference type="Pfam" id="PF21892"/>
    </source>
</evidence>
<feature type="domain" description="GPR180-like N-terminal" evidence="2">
    <location>
        <begin position="63"/>
        <end position="192"/>
    </location>
</feature>
<organism evidence="3 4">
    <name type="scientific">Dimorphilus gyrociliatus</name>
    <dbReference type="NCBI Taxonomy" id="2664684"/>
    <lineage>
        <taxon>Eukaryota</taxon>
        <taxon>Metazoa</taxon>
        <taxon>Spiralia</taxon>
        <taxon>Lophotrochozoa</taxon>
        <taxon>Annelida</taxon>
        <taxon>Polychaeta</taxon>
        <taxon>Polychaeta incertae sedis</taxon>
        <taxon>Dinophilidae</taxon>
        <taxon>Dimorphilus</taxon>
    </lineage>
</organism>
<feature type="chain" id="PRO_5029554127" evidence="1">
    <location>
        <begin position="17"/>
        <end position="234"/>
    </location>
</feature>
<dbReference type="Proteomes" id="UP000549394">
    <property type="component" value="Unassembled WGS sequence"/>
</dbReference>
<gene>
    <name evidence="3" type="ORF">DGYR_LOCUS6954</name>
</gene>
<evidence type="ECO:0000313" key="4">
    <source>
        <dbReference type="Proteomes" id="UP000549394"/>
    </source>
</evidence>
<comment type="caution">
    <text evidence="3">The sequence shown here is derived from an EMBL/GenBank/DDBJ whole genome shotgun (WGS) entry which is preliminary data.</text>
</comment>
<dbReference type="InterPro" id="IPR053880">
    <property type="entry name" value="GPR180-like_N"/>
</dbReference>
<feature type="signal peptide" evidence="1">
    <location>
        <begin position="1"/>
        <end position="16"/>
    </location>
</feature>
<protein>
    <submittedName>
        <fullName evidence="3">DgyrCDS7286</fullName>
    </submittedName>
</protein>
<proteinExistence type="predicted"/>
<keyword evidence="4" id="KW-1185">Reference proteome</keyword>
<reference evidence="3 4" key="1">
    <citation type="submission" date="2020-08" db="EMBL/GenBank/DDBJ databases">
        <authorList>
            <person name="Hejnol A."/>
        </authorList>
    </citation>
    <scope>NUCLEOTIDE SEQUENCE [LARGE SCALE GENOMIC DNA]</scope>
</reference>
<accession>A0A7I8VRJ9</accession>
<evidence type="ECO:0000313" key="3">
    <source>
        <dbReference type="EMBL" id="CAD5118602.1"/>
    </source>
</evidence>
<keyword evidence="1" id="KW-0732">Signal</keyword>
<evidence type="ECO:0000256" key="1">
    <source>
        <dbReference type="SAM" id="SignalP"/>
    </source>
</evidence>
<dbReference type="OrthoDB" id="6124418at2759"/>
<dbReference type="EMBL" id="CAJFCJ010000009">
    <property type="protein sequence ID" value="CAD5118602.1"/>
    <property type="molecule type" value="Genomic_DNA"/>
</dbReference>
<name>A0A7I8VRJ9_9ANNE</name>